<comment type="caution">
    <text evidence="1">The sequence shown here is derived from an EMBL/GenBank/DDBJ whole genome shotgun (WGS) entry which is preliminary data.</text>
</comment>
<organism evidence="1 2">
    <name type="scientific">Dissostichus mawsoni</name>
    <name type="common">Antarctic cod</name>
    <dbReference type="NCBI Taxonomy" id="36200"/>
    <lineage>
        <taxon>Eukaryota</taxon>
        <taxon>Metazoa</taxon>
        <taxon>Chordata</taxon>
        <taxon>Craniata</taxon>
        <taxon>Vertebrata</taxon>
        <taxon>Euteleostomi</taxon>
        <taxon>Actinopterygii</taxon>
        <taxon>Neopterygii</taxon>
        <taxon>Teleostei</taxon>
        <taxon>Neoteleostei</taxon>
        <taxon>Acanthomorphata</taxon>
        <taxon>Eupercaria</taxon>
        <taxon>Perciformes</taxon>
        <taxon>Notothenioidei</taxon>
        <taxon>Nototheniidae</taxon>
        <taxon>Dissostichus</taxon>
    </lineage>
</organism>
<evidence type="ECO:0000313" key="2">
    <source>
        <dbReference type="Proteomes" id="UP000518266"/>
    </source>
</evidence>
<protein>
    <submittedName>
        <fullName evidence="1">Uncharacterized protein</fullName>
    </submittedName>
</protein>
<evidence type="ECO:0000313" key="1">
    <source>
        <dbReference type="EMBL" id="KAF3848439.1"/>
    </source>
</evidence>
<name>A0A7J5YI51_DISMA</name>
<accession>A0A7J5YI51</accession>
<gene>
    <name evidence="1" type="ORF">F7725_014936</name>
</gene>
<dbReference type="AlphaFoldDB" id="A0A7J5YI51"/>
<sequence>MKGATFFKKAFMLMGSQLNLPLADSKQVIQPDVMVMNLKHHHVILLGVETFVSVGQRRMKPSNILLCRSKVLGPNPNYPFTTTRVKLSPSPSDRPNHPFTTTRVIAQYKVPF</sequence>
<reference evidence="1 2" key="1">
    <citation type="submission" date="2020-03" db="EMBL/GenBank/DDBJ databases">
        <title>Dissostichus mawsoni Genome sequencing and assembly.</title>
        <authorList>
            <person name="Park H."/>
        </authorList>
    </citation>
    <scope>NUCLEOTIDE SEQUENCE [LARGE SCALE GENOMIC DNA]</scope>
    <source>
        <strain evidence="1">DM0001</strain>
        <tissue evidence="1">Muscle</tissue>
    </source>
</reference>
<dbReference type="EMBL" id="JAAKFY010000012">
    <property type="protein sequence ID" value="KAF3848439.1"/>
    <property type="molecule type" value="Genomic_DNA"/>
</dbReference>
<proteinExistence type="predicted"/>
<keyword evidence="2" id="KW-1185">Reference proteome</keyword>
<dbReference type="Proteomes" id="UP000518266">
    <property type="component" value="Unassembled WGS sequence"/>
</dbReference>